<name>A0A0C4YDH2_9BURK</name>
<gene>
    <name evidence="1" type="ORF">RR42_m1384</name>
</gene>
<protein>
    <submittedName>
        <fullName evidence="1">Uncharacterized protein</fullName>
    </submittedName>
</protein>
<dbReference type="AlphaFoldDB" id="A0A0C4YDH2"/>
<organism evidence="1 2">
    <name type="scientific">Cupriavidus basilensis</name>
    <dbReference type="NCBI Taxonomy" id="68895"/>
    <lineage>
        <taxon>Bacteria</taxon>
        <taxon>Pseudomonadati</taxon>
        <taxon>Pseudomonadota</taxon>
        <taxon>Betaproteobacteria</taxon>
        <taxon>Burkholderiales</taxon>
        <taxon>Burkholderiaceae</taxon>
        <taxon>Cupriavidus</taxon>
    </lineage>
</organism>
<dbReference type="Proteomes" id="UP000031843">
    <property type="component" value="Chromosome main"/>
</dbReference>
<evidence type="ECO:0000313" key="1">
    <source>
        <dbReference type="EMBL" id="AJG18786.1"/>
    </source>
</evidence>
<dbReference type="EMBL" id="CP010536">
    <property type="protein sequence ID" value="AJG18786.1"/>
    <property type="molecule type" value="Genomic_DNA"/>
</dbReference>
<proteinExistence type="predicted"/>
<dbReference type="KEGG" id="cbw:RR42_m1384"/>
<reference evidence="1 2" key="1">
    <citation type="journal article" date="2015" name="Genome Announc.">
        <title>Complete Genome Sequence of Cupriavidus basilensis 4G11, Isolated from the Oak Ridge Field Research Center Site.</title>
        <authorList>
            <person name="Ray J."/>
            <person name="Waters R.J."/>
            <person name="Skerker J.M."/>
            <person name="Kuehl J.V."/>
            <person name="Price M.N."/>
            <person name="Huang J."/>
            <person name="Chakraborty R."/>
            <person name="Arkin A.P."/>
            <person name="Deutschbauer A."/>
        </authorList>
    </citation>
    <scope>NUCLEOTIDE SEQUENCE [LARGE SCALE GENOMIC DNA]</scope>
    <source>
        <strain evidence="1">4G11</strain>
    </source>
</reference>
<evidence type="ECO:0000313" key="2">
    <source>
        <dbReference type="Proteomes" id="UP000031843"/>
    </source>
</evidence>
<dbReference type="Pfam" id="PF07120">
    <property type="entry name" value="DUF1376"/>
    <property type="match status" value="1"/>
</dbReference>
<accession>A0A0C4YDH2</accession>
<dbReference type="InterPro" id="IPR010781">
    <property type="entry name" value="DUF1376"/>
</dbReference>
<sequence>MADLPPSANSFSHAIVLLAMRWPSRVYGVPTCSRCGMNYYERYVGDIQRDTGHLSCAAMGVYDRLLDHYYATERALPADIDALCRIARAMDATERKAVEDVVREFFQLEGDSLYHQHRTDAEITKAQSRIEAAQENGKQGGKATAKKHQSVASPGSLYAIRLSHATVKVGVSTNFRSRLHQHRKKIGHHVTMVHVVAVDNMGEAFAGLKKSLGIQDDADTFALEVAHESTLKSFMDLYLSHTQSYATGNASRIASRTAHHTPYTITTSREDSGDMEGSSKSDATCDFTSHLLNATTGEANPRDVQLAILLRKGYGMDASSGSVEVIEMVQLAVSDREILDAVENFRIKKPGDTPNASYILKMIKSVREKAAKAAAAANGTASSGGAPAPASTDWWHLEEGVRTKAVEFNVVQRVDKNEHYRSFRIRVFKAAGEGPWREAALSEAARDNSEEHARVFGYFYDQPPAQIGQLAQRAQEAA</sequence>
<keyword evidence="2" id="KW-1185">Reference proteome</keyword>